<dbReference type="InterPro" id="IPR021321">
    <property type="entry name" value="DUF2922"/>
</dbReference>
<reference evidence="1 2" key="1">
    <citation type="submission" date="2024-11" db="EMBL/GenBank/DDBJ databases">
        <authorList>
            <person name="Heng Y.C."/>
            <person name="Lim A.C.H."/>
            <person name="Lee J.K.Y."/>
            <person name="Kittelmann S."/>
        </authorList>
    </citation>
    <scope>NUCLEOTIDE SEQUENCE [LARGE SCALE GENOMIC DNA]</scope>
    <source>
        <strain evidence="1 2">WILCCON 0269</strain>
    </source>
</reference>
<evidence type="ECO:0000313" key="1">
    <source>
        <dbReference type="EMBL" id="MFL0194290.1"/>
    </source>
</evidence>
<evidence type="ECO:0000313" key="2">
    <source>
        <dbReference type="Proteomes" id="UP001623660"/>
    </source>
</evidence>
<protein>
    <submittedName>
        <fullName evidence="1">DUF2922 domain-containing protein</fullName>
    </submittedName>
</protein>
<dbReference type="Proteomes" id="UP001623660">
    <property type="component" value="Unassembled WGS sequence"/>
</dbReference>
<organism evidence="1 2">
    <name type="scientific">Candidatus Clostridium eludens</name>
    <dbReference type="NCBI Taxonomy" id="3381663"/>
    <lineage>
        <taxon>Bacteria</taxon>
        <taxon>Bacillati</taxon>
        <taxon>Bacillota</taxon>
        <taxon>Clostridia</taxon>
        <taxon>Eubacteriales</taxon>
        <taxon>Clostridiaceae</taxon>
        <taxon>Clostridium</taxon>
    </lineage>
</organism>
<keyword evidence="2" id="KW-1185">Reference proteome</keyword>
<proteinExistence type="predicted"/>
<gene>
    <name evidence="1" type="ORF">ACJDU8_01670</name>
</gene>
<dbReference type="RefSeq" id="WP_406790412.1">
    <property type="nucleotide sequence ID" value="NZ_JBJHZX010000002.1"/>
</dbReference>
<dbReference type="EMBL" id="JBJHZX010000002">
    <property type="protein sequence ID" value="MFL0194290.1"/>
    <property type="molecule type" value="Genomic_DNA"/>
</dbReference>
<sequence>MSKALVMSFLTEEGKKASIRVSNVKDNVTEQEVKIAMETIIAKNIFTSKNGDLRAVDSAHILESSTTELEVK</sequence>
<accession>A0ABW8SE94</accession>
<comment type="caution">
    <text evidence="1">The sequence shown here is derived from an EMBL/GenBank/DDBJ whole genome shotgun (WGS) entry which is preliminary data.</text>
</comment>
<dbReference type="Pfam" id="PF11148">
    <property type="entry name" value="DUF2922"/>
    <property type="match status" value="1"/>
</dbReference>
<name>A0ABW8SE94_9CLOT</name>